<dbReference type="AlphaFoldDB" id="A0A9P7VUC0"/>
<keyword evidence="1" id="KW-0472">Membrane</keyword>
<keyword evidence="1" id="KW-1133">Transmembrane helix</keyword>
<reference evidence="2" key="1">
    <citation type="submission" date="2020-11" db="EMBL/GenBank/DDBJ databases">
        <title>Adaptations for nitrogen fixation in a non-lichenized fungal sporocarp promotes dispersal by wood-feeding termites.</title>
        <authorList>
            <consortium name="DOE Joint Genome Institute"/>
            <person name="Koch R.A."/>
            <person name="Yoon G."/>
            <person name="Arayal U."/>
            <person name="Lail K."/>
            <person name="Amirebrahimi M."/>
            <person name="Labutti K."/>
            <person name="Lipzen A."/>
            <person name="Riley R."/>
            <person name="Barry K."/>
            <person name="Henrissat B."/>
            <person name="Grigoriev I.V."/>
            <person name="Herr J.R."/>
            <person name="Aime M.C."/>
        </authorList>
    </citation>
    <scope>NUCLEOTIDE SEQUENCE</scope>
    <source>
        <strain evidence="2">MCA 3950</strain>
    </source>
</reference>
<feature type="transmembrane region" description="Helical" evidence="1">
    <location>
        <begin position="131"/>
        <end position="154"/>
    </location>
</feature>
<protein>
    <submittedName>
        <fullName evidence="2">Uncharacterized protein</fullName>
    </submittedName>
</protein>
<dbReference type="GeneID" id="66106480"/>
<dbReference type="Proteomes" id="UP000812287">
    <property type="component" value="Unassembled WGS sequence"/>
</dbReference>
<gene>
    <name evidence="2" type="ORF">BT62DRAFT_919865</name>
</gene>
<proteinExistence type="predicted"/>
<accession>A0A9P7VUC0</accession>
<comment type="caution">
    <text evidence="2">The sequence shown here is derived from an EMBL/GenBank/DDBJ whole genome shotgun (WGS) entry which is preliminary data.</text>
</comment>
<name>A0A9P7VUC0_9AGAR</name>
<dbReference type="GO" id="GO:0005506">
    <property type="term" value="F:iron ion binding"/>
    <property type="evidence" value="ECO:0007669"/>
    <property type="project" value="InterPro"/>
</dbReference>
<dbReference type="InterPro" id="IPR036396">
    <property type="entry name" value="Cyt_P450_sf"/>
</dbReference>
<keyword evidence="1" id="KW-0812">Transmembrane</keyword>
<organism evidence="2 3">
    <name type="scientific">Guyanagaster necrorhizus</name>
    <dbReference type="NCBI Taxonomy" id="856835"/>
    <lineage>
        <taxon>Eukaryota</taxon>
        <taxon>Fungi</taxon>
        <taxon>Dikarya</taxon>
        <taxon>Basidiomycota</taxon>
        <taxon>Agaricomycotina</taxon>
        <taxon>Agaricomycetes</taxon>
        <taxon>Agaricomycetidae</taxon>
        <taxon>Agaricales</taxon>
        <taxon>Marasmiineae</taxon>
        <taxon>Physalacriaceae</taxon>
        <taxon>Guyanagaster</taxon>
    </lineage>
</organism>
<dbReference type="GO" id="GO:0020037">
    <property type="term" value="F:heme binding"/>
    <property type="evidence" value="ECO:0007669"/>
    <property type="project" value="InterPro"/>
</dbReference>
<evidence type="ECO:0000313" key="3">
    <source>
        <dbReference type="Proteomes" id="UP000812287"/>
    </source>
</evidence>
<dbReference type="GO" id="GO:0004497">
    <property type="term" value="F:monooxygenase activity"/>
    <property type="evidence" value="ECO:0007669"/>
    <property type="project" value="InterPro"/>
</dbReference>
<dbReference type="GO" id="GO:0016705">
    <property type="term" value="F:oxidoreductase activity, acting on paired donors, with incorporation or reduction of molecular oxygen"/>
    <property type="evidence" value="ECO:0007669"/>
    <property type="project" value="InterPro"/>
</dbReference>
<evidence type="ECO:0000256" key="1">
    <source>
        <dbReference type="SAM" id="Phobius"/>
    </source>
</evidence>
<dbReference type="EMBL" id="MU250534">
    <property type="protein sequence ID" value="KAG7446610.1"/>
    <property type="molecule type" value="Genomic_DNA"/>
</dbReference>
<dbReference type="Gene3D" id="1.10.630.10">
    <property type="entry name" value="Cytochrome P450"/>
    <property type="match status" value="1"/>
</dbReference>
<keyword evidence="3" id="KW-1185">Reference proteome</keyword>
<sequence length="167" mass="18443">MSRLMLAVAVPLDLSSSSSPVCGDLILEVSIVNGILTAKTAFGYHTVEDDEFVRIAEEAQYIMISAARPGLIPFLKYVPEWIVFLATSAREGREFVEGLRTNLTHGLENDSVKARSDPGEEEQLIKKASTLIYISGADTILVSVLNFFLAMLYAPDVQKKEYEELRG</sequence>
<dbReference type="RefSeq" id="XP_043040110.1">
    <property type="nucleotide sequence ID" value="XM_043184183.1"/>
</dbReference>
<evidence type="ECO:0000313" key="2">
    <source>
        <dbReference type="EMBL" id="KAG7446610.1"/>
    </source>
</evidence>
<dbReference type="SUPFAM" id="SSF48264">
    <property type="entry name" value="Cytochrome P450"/>
    <property type="match status" value="1"/>
</dbReference>